<dbReference type="OrthoDB" id="9812355at2"/>
<comment type="caution">
    <text evidence="2">The sequence shown here is derived from an EMBL/GenBank/DDBJ whole genome shotgun (WGS) entry which is preliminary data.</text>
</comment>
<sequence>MKRFVFAVLWLSSLVCLLPSICSEVIAQSRSEKVYTVPELQPEFPGGKVALSLYLAENIKVPGVLVRKNYNTGQVAAKFIVDELGYVHDVRVVTKPLDKKARKGMEDFMASIITAVEKMPRWEPGEVGGKRVSVFYTLPIEVNVH</sequence>
<evidence type="ECO:0000256" key="1">
    <source>
        <dbReference type="SAM" id="SignalP"/>
    </source>
</evidence>
<keyword evidence="1" id="KW-0732">Signal</keyword>
<dbReference type="RefSeq" id="WP_111345651.1">
    <property type="nucleotide sequence ID" value="NZ_QLII01000001.1"/>
</dbReference>
<dbReference type="SUPFAM" id="SSF74653">
    <property type="entry name" value="TolA/TonB C-terminal domain"/>
    <property type="match status" value="1"/>
</dbReference>
<dbReference type="Gene3D" id="3.30.1150.10">
    <property type="match status" value="1"/>
</dbReference>
<protein>
    <recommendedName>
        <fullName evidence="4">TonB C-terminal domain-containing protein</fullName>
    </recommendedName>
</protein>
<dbReference type="Proteomes" id="UP000249016">
    <property type="component" value="Unassembled WGS sequence"/>
</dbReference>
<proteinExistence type="predicted"/>
<dbReference type="GO" id="GO:0031992">
    <property type="term" value="F:energy transducer activity"/>
    <property type="evidence" value="ECO:0007669"/>
    <property type="project" value="TreeGrafter"/>
</dbReference>
<reference evidence="2 3" key="1">
    <citation type="submission" date="2018-06" db="EMBL/GenBank/DDBJ databases">
        <title>Spirosoma sp. HMF3257 Genome sequencing and assembly.</title>
        <authorList>
            <person name="Kang H."/>
            <person name="Cha I."/>
            <person name="Kim H."/>
            <person name="Kang J."/>
            <person name="Joh K."/>
        </authorList>
    </citation>
    <scope>NUCLEOTIDE SEQUENCE [LARGE SCALE GENOMIC DNA]</scope>
    <source>
        <strain evidence="2 3">HMF3257</strain>
    </source>
</reference>
<dbReference type="InterPro" id="IPR051045">
    <property type="entry name" value="TonB-dependent_transducer"/>
</dbReference>
<evidence type="ECO:0000313" key="3">
    <source>
        <dbReference type="Proteomes" id="UP000249016"/>
    </source>
</evidence>
<dbReference type="GO" id="GO:0098797">
    <property type="term" value="C:plasma membrane protein complex"/>
    <property type="evidence" value="ECO:0007669"/>
    <property type="project" value="TreeGrafter"/>
</dbReference>
<feature type="chain" id="PRO_5016433620" description="TonB C-terminal domain-containing protein" evidence="1">
    <location>
        <begin position="28"/>
        <end position="145"/>
    </location>
</feature>
<evidence type="ECO:0000313" key="2">
    <source>
        <dbReference type="EMBL" id="RAI76248.1"/>
    </source>
</evidence>
<dbReference type="PANTHER" id="PTHR33446:SF2">
    <property type="entry name" value="PROTEIN TONB"/>
    <property type="match status" value="1"/>
</dbReference>
<keyword evidence="3" id="KW-1185">Reference proteome</keyword>
<accession>A0A327NU04</accession>
<gene>
    <name evidence="2" type="ORF">HMF3257_22460</name>
</gene>
<feature type="signal peptide" evidence="1">
    <location>
        <begin position="1"/>
        <end position="27"/>
    </location>
</feature>
<dbReference type="AlphaFoldDB" id="A0A327NU04"/>
<organism evidence="2 3">
    <name type="scientific">Spirosoma telluris</name>
    <dbReference type="NCBI Taxonomy" id="2183553"/>
    <lineage>
        <taxon>Bacteria</taxon>
        <taxon>Pseudomonadati</taxon>
        <taxon>Bacteroidota</taxon>
        <taxon>Cytophagia</taxon>
        <taxon>Cytophagales</taxon>
        <taxon>Cytophagaceae</taxon>
        <taxon>Spirosoma</taxon>
    </lineage>
</organism>
<name>A0A327NU04_9BACT</name>
<evidence type="ECO:0008006" key="4">
    <source>
        <dbReference type="Google" id="ProtNLM"/>
    </source>
</evidence>
<dbReference type="PANTHER" id="PTHR33446">
    <property type="entry name" value="PROTEIN TONB-RELATED"/>
    <property type="match status" value="1"/>
</dbReference>
<dbReference type="EMBL" id="QLII01000001">
    <property type="protein sequence ID" value="RAI76248.1"/>
    <property type="molecule type" value="Genomic_DNA"/>
</dbReference>